<evidence type="ECO:0000313" key="2">
    <source>
        <dbReference type="Proteomes" id="UP000321734"/>
    </source>
</evidence>
<dbReference type="Proteomes" id="UP000321734">
    <property type="component" value="Unassembled WGS sequence"/>
</dbReference>
<protein>
    <submittedName>
        <fullName evidence="1">Uncharacterized protein</fullName>
    </submittedName>
</protein>
<dbReference type="EMBL" id="VORX01000007">
    <property type="protein sequence ID" value="TXE06609.1"/>
    <property type="molecule type" value="Genomic_DNA"/>
</dbReference>
<evidence type="ECO:0000313" key="1">
    <source>
        <dbReference type="EMBL" id="TXE06609.1"/>
    </source>
</evidence>
<proteinExistence type="predicted"/>
<dbReference type="AlphaFoldDB" id="A0A5C7AFE7"/>
<accession>A0A5C7AFE7</accession>
<reference evidence="1 2" key="1">
    <citation type="submission" date="2019-08" db="EMBL/GenBank/DDBJ databases">
        <title>Genome sequence of Gelidibacter salicanalis IC162T.</title>
        <authorList>
            <person name="Bowman J.P."/>
        </authorList>
    </citation>
    <scope>NUCLEOTIDE SEQUENCE [LARGE SCALE GENOMIC DNA]</scope>
    <source>
        <strain evidence="1 2">IC162</strain>
    </source>
</reference>
<dbReference type="OrthoDB" id="1179573at2"/>
<keyword evidence="2" id="KW-1185">Reference proteome</keyword>
<sequence>MYKQWLVPAYLENPADFPMASTCLQLSVPNHATANTLNVAHNMKKLLAFTFILTLSACIFYKKDGIEMKIKNESSEPITNVEFTTTEKLDVISIDRIEPNESATEFLSMRKNKTDGAYSLTFTRANGKKEISGGGYYTNGSSLDHWVDFIVEKDTTIVNFDSPIY</sequence>
<organism evidence="1 2">
    <name type="scientific">Gelidibacter salicanalis</name>
    <dbReference type="NCBI Taxonomy" id="291193"/>
    <lineage>
        <taxon>Bacteria</taxon>
        <taxon>Pseudomonadati</taxon>
        <taxon>Bacteroidota</taxon>
        <taxon>Flavobacteriia</taxon>
        <taxon>Flavobacteriales</taxon>
        <taxon>Flavobacteriaceae</taxon>
        <taxon>Gelidibacter</taxon>
    </lineage>
</organism>
<gene>
    <name evidence="1" type="ORF">ES711_13985</name>
</gene>
<comment type="caution">
    <text evidence="1">The sequence shown here is derived from an EMBL/GenBank/DDBJ whole genome shotgun (WGS) entry which is preliminary data.</text>
</comment>
<name>A0A5C7AFE7_9FLAO</name>